<feature type="domain" description="MACPF-like" evidence="1">
    <location>
        <begin position="208"/>
        <end position="397"/>
    </location>
</feature>
<reference evidence="2" key="1">
    <citation type="submission" date="2021-06" db="EMBL/GenBank/DDBJ databases">
        <authorList>
            <person name="Kallberg Y."/>
            <person name="Tangrot J."/>
            <person name="Rosling A."/>
        </authorList>
    </citation>
    <scope>NUCLEOTIDE SEQUENCE</scope>
    <source>
        <strain evidence="2">FL130A</strain>
    </source>
</reference>
<evidence type="ECO:0000313" key="2">
    <source>
        <dbReference type="EMBL" id="CAG8542621.1"/>
    </source>
</evidence>
<accession>A0A9N9AUZ1</accession>
<evidence type="ECO:0000259" key="1">
    <source>
        <dbReference type="Pfam" id="PF22693"/>
    </source>
</evidence>
<gene>
    <name evidence="2" type="ORF">ALEPTO_LOCUS5484</name>
</gene>
<proteinExistence type="predicted"/>
<dbReference type="OrthoDB" id="2334385at2759"/>
<keyword evidence="3" id="KW-1185">Reference proteome</keyword>
<dbReference type="InterPro" id="IPR054586">
    <property type="entry name" value="MACPF_1_fungal"/>
</dbReference>
<dbReference type="Pfam" id="PF22693">
    <property type="entry name" value="MACPF_1"/>
    <property type="match status" value="1"/>
</dbReference>
<sequence length="720" mass="81932">MNTKYNLGSKRGACEPAFGSKDPKRRATELVDSIDFGVNSMVLDGEFADITIKISIDNNEESKKELRLNLSAKLRDIRKVLNIKTDIRMGTNAFFIGKGGGEISLNVEHEKNLKDIVENCVLKINKRTNEIDWDEVIEICKLEYGYDFNDNKTKSLKKKLFQFKNYPGPEALERICNIEKYSIECRDKFDDLRVKNNIAKLKIGSNLPWLPICLDFSIGSNKEGRKINENSTVYRIVQRVHATIDISELEAYPTEDFKKAVENALLENTIQSKRAALKKVAEEFGPFWSRRILLGGKIICQENDQNCLNESQNNNQTSVNLNITKNGMGHSRNQNSSSSYYTNSKFSYVRAYGGDDYTGDEKEWIESLKNYEKWSPIEYEEIALVFDVLDKTTREKISALFDATIVKSGVENINFKVNKKFKNPYVTHFKYGPNLTKSHRIFASVINQKDPKEIFALRLHYNYGSTMPQIVLNRLGELTSSNDIITCCLKLAWIVIGPSYDFLSNNVDKIICGEAKTTVNGERYETKELDVDPNDPNDPNNSLILTCVTRATENSDHDPKKSKIVVGSHFHSSNSKIRSCGFCYDVHTGEQKLTSIDKVDFEINYCAIISDESNPRFGMSSVSQRSTLEKKEKARIIEISPSPTDIKNLIACNKCKNLDNNCKHSIFLNVLLEDCTKNCTPGFLNISSDQTLFYTYKKSFDKDAQIVYYSPLIHEASENN</sequence>
<dbReference type="Proteomes" id="UP000789508">
    <property type="component" value="Unassembled WGS sequence"/>
</dbReference>
<protein>
    <submittedName>
        <fullName evidence="2">7301_t:CDS:1</fullName>
    </submittedName>
</protein>
<name>A0A9N9AUZ1_9GLOM</name>
<dbReference type="EMBL" id="CAJVPS010001553">
    <property type="protein sequence ID" value="CAG8542621.1"/>
    <property type="molecule type" value="Genomic_DNA"/>
</dbReference>
<comment type="caution">
    <text evidence="2">The sequence shown here is derived from an EMBL/GenBank/DDBJ whole genome shotgun (WGS) entry which is preliminary data.</text>
</comment>
<evidence type="ECO:0000313" key="3">
    <source>
        <dbReference type="Proteomes" id="UP000789508"/>
    </source>
</evidence>
<organism evidence="2 3">
    <name type="scientific">Ambispora leptoticha</name>
    <dbReference type="NCBI Taxonomy" id="144679"/>
    <lineage>
        <taxon>Eukaryota</taxon>
        <taxon>Fungi</taxon>
        <taxon>Fungi incertae sedis</taxon>
        <taxon>Mucoromycota</taxon>
        <taxon>Glomeromycotina</taxon>
        <taxon>Glomeromycetes</taxon>
        <taxon>Archaeosporales</taxon>
        <taxon>Ambisporaceae</taxon>
        <taxon>Ambispora</taxon>
    </lineage>
</organism>
<dbReference type="AlphaFoldDB" id="A0A9N9AUZ1"/>